<accession>A0A8S5T0C4</accession>
<sequence>MKEFNINELFDNAKQDNKFNKEKSLKETLIYCITSMQEHSNYMDGINKALKCCDLIGIDDKLYSVIGALMEKLVTPEGYDLITWWLYEDVDHKLYSVKTDEVLADLNKIEDLVEYIIENYINK</sequence>
<protein>
    <submittedName>
        <fullName evidence="1">Uncharacterized protein</fullName>
    </submittedName>
</protein>
<dbReference type="EMBL" id="BK032721">
    <property type="protein sequence ID" value="DAF56662.1"/>
    <property type="molecule type" value="Genomic_DNA"/>
</dbReference>
<organism evidence="1">
    <name type="scientific">Myoviridae sp. ctWb16</name>
    <dbReference type="NCBI Taxonomy" id="2827690"/>
    <lineage>
        <taxon>Viruses</taxon>
        <taxon>Duplodnaviria</taxon>
        <taxon>Heunggongvirae</taxon>
        <taxon>Uroviricota</taxon>
        <taxon>Caudoviricetes</taxon>
    </lineage>
</organism>
<evidence type="ECO:0000313" key="1">
    <source>
        <dbReference type="EMBL" id="DAF56662.1"/>
    </source>
</evidence>
<reference evidence="1" key="1">
    <citation type="journal article" date="2021" name="Proc. Natl. Acad. Sci. U.S.A.">
        <title>A Catalog of Tens of Thousands of Viruses from Human Metagenomes Reveals Hidden Associations with Chronic Diseases.</title>
        <authorList>
            <person name="Tisza M.J."/>
            <person name="Buck C.B."/>
        </authorList>
    </citation>
    <scope>NUCLEOTIDE SEQUENCE</scope>
    <source>
        <strain evidence="1">CtWb16</strain>
    </source>
</reference>
<proteinExistence type="predicted"/>
<name>A0A8S5T0C4_9CAUD</name>